<proteinExistence type="predicted"/>
<gene>
    <name evidence="3" type="ORF">L0668_02980</name>
</gene>
<sequence>MSKFLCSCLLSVLVTTSCFAGDIQGVWFTENKDAKVKVYACGTEVCGDIIWLKDPIWTEKDVKNQKDAVLGHAKTDVKNDDKALKVRPILGMTLLTGLKLTDENEWDGGKIYDAESGKTYSCQAKLKEDGDTLKMKGYIGFSWIGRSTTWTRVE</sequence>
<feature type="chain" id="PRO_5047410080" evidence="1">
    <location>
        <begin position="21"/>
        <end position="154"/>
    </location>
</feature>
<organism evidence="3 4">
    <name type="scientific">Paraglaciecola algarum</name>
    <dbReference type="NCBI Taxonomy" id="3050085"/>
    <lineage>
        <taxon>Bacteria</taxon>
        <taxon>Pseudomonadati</taxon>
        <taxon>Pseudomonadota</taxon>
        <taxon>Gammaproteobacteria</taxon>
        <taxon>Alteromonadales</taxon>
        <taxon>Alteromonadaceae</taxon>
        <taxon>Paraglaciecola</taxon>
    </lineage>
</organism>
<reference evidence="3 4" key="1">
    <citation type="submission" date="2022-01" db="EMBL/GenBank/DDBJ databases">
        <title>Paraglaciecola sp. G1-23.</title>
        <authorList>
            <person name="Jin M.S."/>
            <person name="Han D.M."/>
            <person name="Kim H.M."/>
            <person name="Jeon C.O."/>
        </authorList>
    </citation>
    <scope>NUCLEOTIDE SEQUENCE [LARGE SCALE GENOMIC DNA]</scope>
    <source>
        <strain evidence="3 4">G1-23</strain>
    </source>
</reference>
<feature type="signal peptide" evidence="1">
    <location>
        <begin position="1"/>
        <end position="20"/>
    </location>
</feature>
<keyword evidence="1" id="KW-0732">Signal</keyword>
<dbReference type="EMBL" id="JAKGAS010000001">
    <property type="protein sequence ID" value="MCF2947055.1"/>
    <property type="molecule type" value="Genomic_DNA"/>
</dbReference>
<dbReference type="RefSeq" id="WP_235310567.1">
    <property type="nucleotide sequence ID" value="NZ_JAKGAS010000001.1"/>
</dbReference>
<dbReference type="PROSITE" id="PS51257">
    <property type="entry name" value="PROKAR_LIPOPROTEIN"/>
    <property type="match status" value="1"/>
</dbReference>
<keyword evidence="4" id="KW-1185">Reference proteome</keyword>
<dbReference type="InterPro" id="IPR019223">
    <property type="entry name" value="DUF2147"/>
</dbReference>
<evidence type="ECO:0000313" key="3">
    <source>
        <dbReference type="EMBL" id="MCF2947055.1"/>
    </source>
</evidence>
<evidence type="ECO:0000259" key="2">
    <source>
        <dbReference type="Pfam" id="PF09917"/>
    </source>
</evidence>
<dbReference type="Proteomes" id="UP001521137">
    <property type="component" value="Unassembled WGS sequence"/>
</dbReference>
<feature type="domain" description="DUF2147" evidence="2">
    <location>
        <begin position="25"/>
        <end position="152"/>
    </location>
</feature>
<name>A0ABS9D3S2_9ALTE</name>
<comment type="caution">
    <text evidence="3">The sequence shown here is derived from an EMBL/GenBank/DDBJ whole genome shotgun (WGS) entry which is preliminary data.</text>
</comment>
<dbReference type="PANTHER" id="PTHR36919">
    <property type="entry name" value="BLR1215 PROTEIN"/>
    <property type="match status" value="1"/>
</dbReference>
<dbReference type="Pfam" id="PF09917">
    <property type="entry name" value="DUF2147"/>
    <property type="match status" value="1"/>
</dbReference>
<dbReference type="PANTHER" id="PTHR36919:SF2">
    <property type="entry name" value="BLL6627 PROTEIN"/>
    <property type="match status" value="1"/>
</dbReference>
<accession>A0ABS9D3S2</accession>
<dbReference type="Gene3D" id="2.40.128.520">
    <property type="match status" value="1"/>
</dbReference>
<protein>
    <submittedName>
        <fullName evidence="3">DUF2147 domain-containing protein</fullName>
    </submittedName>
</protein>
<evidence type="ECO:0000313" key="4">
    <source>
        <dbReference type="Proteomes" id="UP001521137"/>
    </source>
</evidence>
<evidence type="ECO:0000256" key="1">
    <source>
        <dbReference type="SAM" id="SignalP"/>
    </source>
</evidence>